<dbReference type="SUPFAM" id="SSF57850">
    <property type="entry name" value="RING/U-box"/>
    <property type="match status" value="1"/>
</dbReference>
<dbReference type="Gene3D" id="2.40.100.10">
    <property type="entry name" value="Cyclophilin-like"/>
    <property type="match status" value="1"/>
</dbReference>
<feature type="region of interest" description="Disordered" evidence="1">
    <location>
        <begin position="401"/>
        <end position="421"/>
    </location>
</feature>
<dbReference type="PROSITE" id="PS50072">
    <property type="entry name" value="CSA_PPIASE_2"/>
    <property type="match status" value="1"/>
</dbReference>
<protein>
    <submittedName>
        <fullName evidence="3">Pro isomerase domain containing protein</fullName>
    </submittedName>
</protein>
<dbReference type="GO" id="GO:0000209">
    <property type="term" value="P:protein polyubiquitination"/>
    <property type="evidence" value="ECO:0007669"/>
    <property type="project" value="TreeGrafter"/>
</dbReference>
<reference evidence="3" key="1">
    <citation type="submission" date="2014-01" db="EMBL/GenBank/DDBJ databases">
        <authorList>
            <person name="Aslett M."/>
        </authorList>
    </citation>
    <scope>NUCLEOTIDE SEQUENCE</scope>
</reference>
<dbReference type="CDD" id="cd01923">
    <property type="entry name" value="cyclophilin_RING"/>
    <property type="match status" value="1"/>
</dbReference>
<dbReference type="GO" id="GO:0071013">
    <property type="term" value="C:catalytic step 2 spliceosome"/>
    <property type="evidence" value="ECO:0007669"/>
    <property type="project" value="TreeGrafter"/>
</dbReference>
<dbReference type="Gene3D" id="3.30.40.10">
    <property type="entry name" value="Zinc/RING finger domain, C3HC4 (zinc finger)"/>
    <property type="match status" value="1"/>
</dbReference>
<proteinExistence type="predicted"/>
<dbReference type="SUPFAM" id="SSF50891">
    <property type="entry name" value="Cyclophilin-like"/>
    <property type="match status" value="1"/>
</dbReference>
<name>A0A077Z7Q8_TRITR</name>
<dbReference type="FunFam" id="2.40.100.10:FF:000018">
    <property type="entry name" value="Peptidyl-prolyl cis-trans isomerase-like 2"/>
    <property type="match status" value="1"/>
</dbReference>
<dbReference type="InterPro" id="IPR044666">
    <property type="entry name" value="Cyclophilin_A-like"/>
</dbReference>
<dbReference type="AlphaFoldDB" id="A0A077Z7Q8"/>
<feature type="domain" description="PPIase cyclophilin-type" evidence="2">
    <location>
        <begin position="243"/>
        <end position="385"/>
    </location>
</feature>
<evidence type="ECO:0000259" key="2">
    <source>
        <dbReference type="PROSITE" id="PS50072"/>
    </source>
</evidence>
<evidence type="ECO:0000313" key="3">
    <source>
        <dbReference type="EMBL" id="CDW56532.1"/>
    </source>
</evidence>
<dbReference type="STRING" id="36087.A0A077Z7Q8"/>
<dbReference type="InterPro" id="IPR020892">
    <property type="entry name" value="Cyclophilin-type_PPIase_CS"/>
</dbReference>
<dbReference type="InterPro" id="IPR029000">
    <property type="entry name" value="Cyclophilin-like_dom_sf"/>
</dbReference>
<evidence type="ECO:0000256" key="1">
    <source>
        <dbReference type="SAM" id="MobiDB-lite"/>
    </source>
</evidence>
<dbReference type="GO" id="GO:0003755">
    <property type="term" value="F:peptidyl-prolyl cis-trans isomerase activity"/>
    <property type="evidence" value="ECO:0007669"/>
    <property type="project" value="InterPro"/>
</dbReference>
<evidence type="ECO:0000313" key="4">
    <source>
        <dbReference type="Proteomes" id="UP000030665"/>
    </source>
</evidence>
<dbReference type="Proteomes" id="UP000030665">
    <property type="component" value="Unassembled WGS sequence"/>
</dbReference>
<dbReference type="OrthoDB" id="30774at2759"/>
<dbReference type="GO" id="GO:0006457">
    <property type="term" value="P:protein folding"/>
    <property type="evidence" value="ECO:0007669"/>
    <property type="project" value="InterPro"/>
</dbReference>
<dbReference type="EMBL" id="HG806050">
    <property type="protein sequence ID" value="CDW56532.1"/>
    <property type="molecule type" value="Genomic_DNA"/>
</dbReference>
<dbReference type="PRINTS" id="PR00153">
    <property type="entry name" value="CSAPPISMRASE"/>
</dbReference>
<keyword evidence="3" id="KW-0413">Isomerase</keyword>
<dbReference type="PROSITE" id="PS00170">
    <property type="entry name" value="CSA_PPIASE_1"/>
    <property type="match status" value="1"/>
</dbReference>
<reference evidence="3" key="2">
    <citation type="submission" date="2014-03" db="EMBL/GenBank/DDBJ databases">
        <title>The whipworm genome and dual-species transcriptomics of an intimate host-pathogen interaction.</title>
        <authorList>
            <person name="Foth B.J."/>
            <person name="Tsai I.J."/>
            <person name="Reid A.J."/>
            <person name="Bancroft A.J."/>
            <person name="Nichol S."/>
            <person name="Tracey A."/>
            <person name="Holroyd N."/>
            <person name="Cotton J.A."/>
            <person name="Stanley E.J."/>
            <person name="Zarowiecki M."/>
            <person name="Liu J.Z."/>
            <person name="Huckvale T."/>
            <person name="Cooper P.J."/>
            <person name="Grencis R.K."/>
            <person name="Berriman M."/>
        </authorList>
    </citation>
    <scope>NUCLEOTIDE SEQUENCE [LARGE SCALE GENOMIC DNA]</scope>
</reference>
<keyword evidence="4" id="KW-1185">Reference proteome</keyword>
<gene>
    <name evidence="3" type="ORF">TTRE_0000481201</name>
</gene>
<dbReference type="GO" id="GO:0061630">
    <property type="term" value="F:ubiquitin protein ligase activity"/>
    <property type="evidence" value="ECO:0007669"/>
    <property type="project" value="TreeGrafter"/>
</dbReference>
<sequence>MSLSPCEIPYSSPDGYLFDLIHILPYIKKFGKHPVTGEKLDAKSLTKLILFKNPNGEPWCPVTRRIFTNSSHVVAIRTTGHVFSYEAIEELNLKPKHYKDLINDVPFTKGDIIVLQDPYHLERFDISKFDHVKNDLRVKEDKVEEPLQNDPTYNLKCVNPETRDALLQLRKDYKPPKKEDAPGPSKLDSINAAHYSTGMVAAGFTSTVMEPITKQQPAIIDEDTLKYSRVKSKGYVRLVTNKGPLNFELHCELAPRACENFIVHCKTGYYINTLFHRVIRNFVVQGGDPTGTGKGGESIWKKPFADEMTKQLSHSGRGVLSMANSGSNTNTSQFFITCRSCKQLDGKHTIFGRLVGGMETLSAIEQVPTENDRPLENIVIVSSAVFIDPFEKASEQLRDERQTAMRHQRMEAATDNSDRSSKLPEIVKPVALRSGVGKYIDIKPLRKRTLSSEEDEDIQRSLRKRNISGSTFKNFNVW</sequence>
<organism evidence="3 4">
    <name type="scientific">Trichuris trichiura</name>
    <name type="common">Whipworm</name>
    <name type="synonym">Trichocephalus trichiurus</name>
    <dbReference type="NCBI Taxonomy" id="36087"/>
    <lineage>
        <taxon>Eukaryota</taxon>
        <taxon>Metazoa</taxon>
        <taxon>Ecdysozoa</taxon>
        <taxon>Nematoda</taxon>
        <taxon>Enoplea</taxon>
        <taxon>Dorylaimia</taxon>
        <taxon>Trichinellida</taxon>
        <taxon>Trichuridae</taxon>
        <taxon>Trichuris</taxon>
    </lineage>
</organism>
<accession>A0A077Z7Q8</accession>
<dbReference type="InterPro" id="IPR013083">
    <property type="entry name" value="Znf_RING/FYVE/PHD"/>
</dbReference>
<dbReference type="PANTHER" id="PTHR45625">
    <property type="entry name" value="PEPTIDYL-PROLYL CIS-TRANS ISOMERASE-RELATED"/>
    <property type="match status" value="1"/>
</dbReference>
<dbReference type="InterPro" id="IPR002130">
    <property type="entry name" value="Cyclophilin-type_PPIase_dom"/>
</dbReference>
<dbReference type="Pfam" id="PF00160">
    <property type="entry name" value="Pro_isomerase"/>
    <property type="match status" value="1"/>
</dbReference>
<dbReference type="PANTHER" id="PTHR45625:SF1">
    <property type="entry name" value="RING-TYPE E3 UBIQUITIN-PROTEIN LIGASE PPIL2"/>
    <property type="match status" value="1"/>
</dbReference>